<dbReference type="InterPro" id="IPR001138">
    <property type="entry name" value="Zn2Cys6_DnaBD"/>
</dbReference>
<dbReference type="Pfam" id="PF04082">
    <property type="entry name" value="Fungal_trans"/>
    <property type="match status" value="1"/>
</dbReference>
<evidence type="ECO:0000259" key="5">
    <source>
        <dbReference type="PROSITE" id="PS50048"/>
    </source>
</evidence>
<feature type="compositionally biased region" description="Polar residues" evidence="4">
    <location>
        <begin position="900"/>
        <end position="916"/>
    </location>
</feature>
<feature type="compositionally biased region" description="Basic and acidic residues" evidence="4">
    <location>
        <begin position="31"/>
        <end position="44"/>
    </location>
</feature>
<dbReference type="PANTHER" id="PTHR31001">
    <property type="entry name" value="UNCHARACTERIZED TRANSCRIPTIONAL REGULATORY PROTEIN"/>
    <property type="match status" value="1"/>
</dbReference>
<feature type="region of interest" description="Disordered" evidence="4">
    <location>
        <begin position="196"/>
        <end position="215"/>
    </location>
</feature>
<evidence type="ECO:0000313" key="7">
    <source>
        <dbReference type="Proteomes" id="UP001150217"/>
    </source>
</evidence>
<evidence type="ECO:0000256" key="4">
    <source>
        <dbReference type="SAM" id="MobiDB-lite"/>
    </source>
</evidence>
<dbReference type="SMART" id="SM00906">
    <property type="entry name" value="Fungal_trans"/>
    <property type="match status" value="1"/>
</dbReference>
<feature type="compositionally biased region" description="Polar residues" evidence="4">
    <location>
        <begin position="428"/>
        <end position="437"/>
    </location>
</feature>
<keyword evidence="3" id="KW-0539">Nucleus</keyword>
<feature type="compositionally biased region" description="Polar residues" evidence="4">
    <location>
        <begin position="877"/>
        <end position="891"/>
    </location>
</feature>
<dbReference type="Gene3D" id="4.10.240.10">
    <property type="entry name" value="Zn(2)-C6 fungal-type DNA-binding domain"/>
    <property type="match status" value="1"/>
</dbReference>
<dbReference type="PROSITE" id="PS50048">
    <property type="entry name" value="ZN2_CY6_FUNGAL_2"/>
    <property type="match status" value="1"/>
</dbReference>
<feature type="region of interest" description="Disordered" evidence="4">
    <location>
        <begin position="139"/>
        <end position="158"/>
    </location>
</feature>
<comment type="caution">
    <text evidence="6">The sequence shown here is derived from an EMBL/GenBank/DDBJ whole genome shotgun (WGS) entry which is preliminary data.</text>
</comment>
<dbReference type="CDD" id="cd00067">
    <property type="entry name" value="GAL4"/>
    <property type="match status" value="1"/>
</dbReference>
<feature type="region of interest" description="Disordered" evidence="4">
    <location>
        <begin position="1135"/>
        <end position="1190"/>
    </location>
</feature>
<accession>A0ABQ8VCE5</accession>
<feature type="region of interest" description="Disordered" evidence="4">
    <location>
        <begin position="490"/>
        <end position="516"/>
    </location>
</feature>
<gene>
    <name evidence="6" type="ORF">C8R41DRAFT_920948</name>
</gene>
<evidence type="ECO:0000256" key="2">
    <source>
        <dbReference type="ARBA" id="ARBA00022723"/>
    </source>
</evidence>
<sequence length="1211" mass="130732">MDDHGGTLMMESMDGSGASTNGSVSKRRRKNDGEPSEPRRLRRSHEACTRCRGKKIKCDSKHPRCTACVTAGVACNQEDRHRQTTIARDHTERLEQIVSQCDALLKRHIQGFSLQTIDDLCSREGIDISTLQPVQNLPIQTSSSSQPAPAMNPAPPPPPPGYFAHPPPPGVGYYQYPPYMYPAPPPFQLSPLSAPPAHPAATIPGQDPKSNDMSSTHALAKSFGVAPHIVNNASASPAPLYHYHPPAVVYNSSITPLPSSSTATARLAEEDLAVGSSGLDSGRDRVVQLEMPAPRDTAKWRVVSVFRSQHFSSTPSMDIWIPNDRNTLLEIVDVYFTQLNPHRPVFFRHQFLESLNQLYDEGASSRPVFDPGFICSLYLVLALGTLSELNRSGYQGEAPTGDSAADHENDDSLLSPPSRSGKGKRTAKSATTTSDTGGSRLPADWPAHDEFFDRALAVKPELRRQGRTLWRLVGSIVRLAIELGLHHDPTTQTLIKPKPSSSSPSATADNGDTAYEDVPTFTPQECTLRIWLWSIVLVHDRGTSILLGRPLAIAPSDSNTPRPSNRSGETIYTVAGSNVKQPTVNDHISEHFLLSAPIAEIQADIIISLYSPTRQSSETLLRNASRIIKSIDLFRRSLPPKYMDYFTGTAAWPISKRHFLLDSLDESTGLTLLKLAISRILLLRALFSSKELEYTERKRALVDAIVQAHNVIAIHTVLVRYPEVGFFTSPVPLHIAAMVILYGRMSKCDVGIPSLIDGEGSDHEDGGSNAVRILMEDVWLALDMLPRFRWRWETGSGSSGGTTPLIAKLAEEVMETSLSEAGLRGLGAPDESDKRGSNDATERGQNGRSRMIAGIGRQGPVGPPVLIPEPEWVEDATSPNRGKNTGSTPVTASGMWGPTWTETVPSPKSQQTTPTLQAAYPPSSYPRSSASAPTGVPSHPYPPPIPTSSPTHTDNSYPHPQYTFNPPVFGPQPVNGTNEKPPKTTSSNAPPSATPTRSNGMQPSLSTHMMEVPHSLFYPIYPDGVPVPPEGVHRSSTGTPRASNGPLSPPPQPPRLSRTTTSGSSAAQGSGATNSLLAAVAVQARAHGGQQGAPDIYMNEERGIQPGHAHPSGGGFVALNPHGSYHVHTGTPYLPPHHFNQTLTAQSSADGPPPSAHQHTSSQLHHAAVNSPYPLHHPAHGSMPPPPPHTVWASHGRAMLVNLPDYLGARI</sequence>
<dbReference type="CDD" id="cd12148">
    <property type="entry name" value="fungal_TF_MHR"/>
    <property type="match status" value="1"/>
</dbReference>
<feature type="region of interest" description="Disordered" evidence="4">
    <location>
        <begin position="818"/>
        <end position="1005"/>
    </location>
</feature>
<dbReference type="SMART" id="SM00066">
    <property type="entry name" value="GAL4"/>
    <property type="match status" value="1"/>
</dbReference>
<dbReference type="SUPFAM" id="SSF57701">
    <property type="entry name" value="Zn2/Cys6 DNA-binding domain"/>
    <property type="match status" value="1"/>
</dbReference>
<feature type="compositionally biased region" description="Polar residues" evidence="4">
    <location>
        <begin position="1139"/>
        <end position="1149"/>
    </location>
</feature>
<feature type="region of interest" description="Disordered" evidence="4">
    <location>
        <begin position="1028"/>
        <end position="1071"/>
    </location>
</feature>
<comment type="subcellular location">
    <subcellularLocation>
        <location evidence="1">Nucleus</location>
    </subcellularLocation>
</comment>
<protein>
    <recommendedName>
        <fullName evidence="5">Zn(2)-C6 fungal-type domain-containing protein</fullName>
    </recommendedName>
</protein>
<feature type="compositionally biased region" description="Low complexity" evidence="4">
    <location>
        <begin position="496"/>
        <end position="505"/>
    </location>
</feature>
<feature type="compositionally biased region" description="Low complexity" evidence="4">
    <location>
        <begin position="1055"/>
        <end position="1071"/>
    </location>
</feature>
<feature type="compositionally biased region" description="Polar residues" evidence="4">
    <location>
        <begin position="954"/>
        <end position="964"/>
    </location>
</feature>
<dbReference type="Pfam" id="PF00172">
    <property type="entry name" value="Zn_clus"/>
    <property type="match status" value="1"/>
</dbReference>
<feature type="compositionally biased region" description="Basic and acidic residues" evidence="4">
    <location>
        <begin position="831"/>
        <end position="842"/>
    </location>
</feature>
<keyword evidence="2" id="KW-0479">Metal-binding</keyword>
<dbReference type="PANTHER" id="PTHR31001:SF88">
    <property type="entry name" value="TRANSCRIPTION FACTOR PDR3"/>
    <property type="match status" value="1"/>
</dbReference>
<evidence type="ECO:0000313" key="6">
    <source>
        <dbReference type="EMBL" id="KAJ4487417.1"/>
    </source>
</evidence>
<feature type="compositionally biased region" description="Polar residues" evidence="4">
    <location>
        <begin position="974"/>
        <end position="1005"/>
    </location>
</feature>
<proteinExistence type="predicted"/>
<dbReference type="EMBL" id="JANVFT010000047">
    <property type="protein sequence ID" value="KAJ4487417.1"/>
    <property type="molecule type" value="Genomic_DNA"/>
</dbReference>
<evidence type="ECO:0000256" key="3">
    <source>
        <dbReference type="ARBA" id="ARBA00023242"/>
    </source>
</evidence>
<feature type="region of interest" description="Disordered" evidence="4">
    <location>
        <begin position="394"/>
        <end position="443"/>
    </location>
</feature>
<feature type="compositionally biased region" description="Low complexity" evidence="4">
    <location>
        <begin position="918"/>
        <end position="933"/>
    </location>
</feature>
<dbReference type="InterPro" id="IPR050613">
    <property type="entry name" value="Sec_Metabolite_Reg"/>
</dbReference>
<organism evidence="6 7">
    <name type="scientific">Lentinula lateritia</name>
    <dbReference type="NCBI Taxonomy" id="40482"/>
    <lineage>
        <taxon>Eukaryota</taxon>
        <taxon>Fungi</taxon>
        <taxon>Dikarya</taxon>
        <taxon>Basidiomycota</taxon>
        <taxon>Agaricomycotina</taxon>
        <taxon>Agaricomycetes</taxon>
        <taxon>Agaricomycetidae</taxon>
        <taxon>Agaricales</taxon>
        <taxon>Marasmiineae</taxon>
        <taxon>Omphalotaceae</taxon>
        <taxon>Lentinula</taxon>
    </lineage>
</organism>
<dbReference type="InterPro" id="IPR007219">
    <property type="entry name" value="XnlR_reg_dom"/>
</dbReference>
<reference evidence="6" key="1">
    <citation type="submission" date="2022-08" db="EMBL/GenBank/DDBJ databases">
        <title>A Global Phylogenomic Analysis of the Shiitake Genus Lentinula.</title>
        <authorList>
            <consortium name="DOE Joint Genome Institute"/>
            <person name="Sierra-Patev S."/>
            <person name="Min B."/>
            <person name="Naranjo-Ortiz M."/>
            <person name="Looney B."/>
            <person name="Konkel Z."/>
            <person name="Slot J.C."/>
            <person name="Sakamoto Y."/>
            <person name="Steenwyk J.L."/>
            <person name="Rokas A."/>
            <person name="Carro J."/>
            <person name="Camarero S."/>
            <person name="Ferreira P."/>
            <person name="Molpeceres G."/>
            <person name="Ruiz-Duenas F.J."/>
            <person name="Serrano A."/>
            <person name="Henrissat B."/>
            <person name="Drula E."/>
            <person name="Hughes K.W."/>
            <person name="Mata J.L."/>
            <person name="Ishikawa N.K."/>
            <person name="Vargas-Isla R."/>
            <person name="Ushijima S."/>
            <person name="Smith C.A."/>
            <person name="Ahrendt S."/>
            <person name="Andreopoulos W."/>
            <person name="He G."/>
            <person name="Labutti K."/>
            <person name="Lipzen A."/>
            <person name="Ng V."/>
            <person name="Riley R."/>
            <person name="Sandor L."/>
            <person name="Barry K."/>
            <person name="Martinez A.T."/>
            <person name="Xiao Y."/>
            <person name="Gibbons J.G."/>
            <person name="Terashima K."/>
            <person name="Grigoriev I.V."/>
            <person name="Hibbett D.S."/>
        </authorList>
    </citation>
    <scope>NUCLEOTIDE SEQUENCE</scope>
    <source>
        <strain evidence="6">RHP3577 ss4</strain>
    </source>
</reference>
<dbReference type="InterPro" id="IPR036864">
    <property type="entry name" value="Zn2-C6_fun-type_DNA-bd_sf"/>
</dbReference>
<evidence type="ECO:0000256" key="1">
    <source>
        <dbReference type="ARBA" id="ARBA00004123"/>
    </source>
</evidence>
<name>A0ABQ8VCE5_9AGAR</name>
<feature type="domain" description="Zn(2)-C6 fungal-type" evidence="5">
    <location>
        <begin position="47"/>
        <end position="75"/>
    </location>
</feature>
<feature type="region of interest" description="Disordered" evidence="4">
    <location>
        <begin position="1"/>
        <end position="44"/>
    </location>
</feature>
<dbReference type="PROSITE" id="PS00463">
    <property type="entry name" value="ZN2_CY6_FUNGAL_1"/>
    <property type="match status" value="1"/>
</dbReference>
<dbReference type="Proteomes" id="UP001150217">
    <property type="component" value="Unassembled WGS sequence"/>
</dbReference>
<keyword evidence="7" id="KW-1185">Reference proteome</keyword>